<evidence type="ECO:0000259" key="17">
    <source>
        <dbReference type="PROSITE" id="PS50979"/>
    </source>
</evidence>
<dbReference type="Pfam" id="PF02786">
    <property type="entry name" value="CPSase_L_D2"/>
    <property type="match status" value="1"/>
</dbReference>
<dbReference type="Gene3D" id="2.40.50.100">
    <property type="match status" value="1"/>
</dbReference>
<dbReference type="Pfam" id="PF18140">
    <property type="entry name" value="PCC_BT"/>
    <property type="match status" value="1"/>
</dbReference>
<dbReference type="GO" id="GO:0046872">
    <property type="term" value="F:metal ion binding"/>
    <property type="evidence" value="ECO:0007669"/>
    <property type="project" value="UniProtKB-KW"/>
</dbReference>
<keyword evidence="6 14" id="KW-0547">Nucleotide-binding</keyword>
<evidence type="ECO:0000256" key="10">
    <source>
        <dbReference type="ARBA" id="ARBA00023098"/>
    </source>
</evidence>
<name>A0A154VA55_9PROT</name>
<feature type="domain" description="Lipoyl-binding" evidence="15">
    <location>
        <begin position="585"/>
        <end position="661"/>
    </location>
</feature>
<dbReference type="Gene3D" id="3.30.470.20">
    <property type="entry name" value="ATP-grasp fold, B domain"/>
    <property type="match status" value="1"/>
</dbReference>
<dbReference type="InterPro" id="IPR016185">
    <property type="entry name" value="PreATP-grasp_dom_sf"/>
</dbReference>
<dbReference type="Proteomes" id="UP000076400">
    <property type="component" value="Unassembled WGS sequence"/>
</dbReference>
<dbReference type="PROSITE" id="PS00188">
    <property type="entry name" value="BIOTIN"/>
    <property type="match status" value="1"/>
</dbReference>
<dbReference type="EC" id="6.4.1.3" evidence="3"/>
<reference evidence="18 19" key="1">
    <citation type="submission" date="2015-12" db="EMBL/GenBank/DDBJ databases">
        <title>Genome sequence of Oceanibaculum pacificum MCCC 1A02656.</title>
        <authorList>
            <person name="Lu L."/>
            <person name="Lai Q."/>
            <person name="Shao Z."/>
            <person name="Qian P."/>
        </authorList>
    </citation>
    <scope>NUCLEOTIDE SEQUENCE [LARGE SCALE GENOMIC DNA]</scope>
    <source>
        <strain evidence="18 19">MCCC 1A02656</strain>
    </source>
</reference>
<evidence type="ECO:0000256" key="14">
    <source>
        <dbReference type="PROSITE-ProRule" id="PRU00409"/>
    </source>
</evidence>
<dbReference type="FunFam" id="2.40.50.100:FF:000003">
    <property type="entry name" value="Acetyl-CoA carboxylase biotin carboxyl carrier protein"/>
    <property type="match status" value="1"/>
</dbReference>
<evidence type="ECO:0000256" key="2">
    <source>
        <dbReference type="ARBA" id="ARBA00005060"/>
    </source>
</evidence>
<evidence type="ECO:0000256" key="1">
    <source>
        <dbReference type="ARBA" id="ARBA00001953"/>
    </source>
</evidence>
<evidence type="ECO:0000256" key="5">
    <source>
        <dbReference type="ARBA" id="ARBA00022723"/>
    </source>
</evidence>
<keyword evidence="9" id="KW-0442">Lipid degradation</keyword>
<dbReference type="InterPro" id="IPR005482">
    <property type="entry name" value="Biotin_COase_C"/>
</dbReference>
<dbReference type="InterPro" id="IPR041265">
    <property type="entry name" value="PCC_BT"/>
</dbReference>
<dbReference type="Gene3D" id="3.30.700.30">
    <property type="match status" value="1"/>
</dbReference>
<evidence type="ECO:0000313" key="19">
    <source>
        <dbReference type="Proteomes" id="UP000076400"/>
    </source>
</evidence>
<dbReference type="SMART" id="SM00878">
    <property type="entry name" value="Biotin_carb_C"/>
    <property type="match status" value="1"/>
</dbReference>
<dbReference type="PANTHER" id="PTHR18866:SF33">
    <property type="entry name" value="METHYLCROTONOYL-COA CARBOXYLASE SUBUNIT ALPHA, MITOCHONDRIAL-RELATED"/>
    <property type="match status" value="1"/>
</dbReference>
<dbReference type="Pfam" id="PF00289">
    <property type="entry name" value="Biotin_carb_N"/>
    <property type="match status" value="1"/>
</dbReference>
<evidence type="ECO:0000256" key="6">
    <source>
        <dbReference type="ARBA" id="ARBA00022741"/>
    </source>
</evidence>
<keyword evidence="8" id="KW-0460">Magnesium</keyword>
<evidence type="ECO:0000313" key="18">
    <source>
        <dbReference type="EMBL" id="KZC98235.1"/>
    </source>
</evidence>
<dbReference type="FunFam" id="3.40.50.20:FF:000010">
    <property type="entry name" value="Propionyl-CoA carboxylase subunit alpha"/>
    <property type="match status" value="1"/>
</dbReference>
<dbReference type="SUPFAM" id="SSF51246">
    <property type="entry name" value="Rudiment single hybrid motif"/>
    <property type="match status" value="1"/>
</dbReference>
<dbReference type="InterPro" id="IPR011053">
    <property type="entry name" value="Single_hybrid_motif"/>
</dbReference>
<keyword evidence="12" id="KW-0092">Biotin</keyword>
<dbReference type="SUPFAM" id="SSF56059">
    <property type="entry name" value="Glutathione synthetase ATP-binding domain-like"/>
    <property type="match status" value="1"/>
</dbReference>
<dbReference type="RefSeq" id="WP_067560280.1">
    <property type="nucleotide sequence ID" value="NZ_LPXN01000174.1"/>
</dbReference>
<dbReference type="GO" id="GO:0016042">
    <property type="term" value="P:lipid catabolic process"/>
    <property type="evidence" value="ECO:0007669"/>
    <property type="project" value="UniProtKB-KW"/>
</dbReference>
<evidence type="ECO:0000256" key="3">
    <source>
        <dbReference type="ARBA" id="ARBA00013050"/>
    </source>
</evidence>
<dbReference type="PROSITE" id="PS00867">
    <property type="entry name" value="CPSASE_2"/>
    <property type="match status" value="1"/>
</dbReference>
<dbReference type="SUPFAM" id="SSF52440">
    <property type="entry name" value="PreATP-grasp domain"/>
    <property type="match status" value="1"/>
</dbReference>
<proteinExistence type="predicted"/>
<evidence type="ECO:0000256" key="8">
    <source>
        <dbReference type="ARBA" id="ARBA00022842"/>
    </source>
</evidence>
<evidence type="ECO:0000259" key="15">
    <source>
        <dbReference type="PROSITE" id="PS50968"/>
    </source>
</evidence>
<dbReference type="PROSITE" id="PS50968">
    <property type="entry name" value="BIOTINYL_LIPOYL"/>
    <property type="match status" value="1"/>
</dbReference>
<dbReference type="InterPro" id="IPR011764">
    <property type="entry name" value="Biotin_carboxylation_dom"/>
</dbReference>
<comment type="caution">
    <text evidence="18">The sequence shown here is derived from an EMBL/GenBank/DDBJ whole genome shotgun (WGS) entry which is preliminary data.</text>
</comment>
<dbReference type="NCBIfam" id="NF006367">
    <property type="entry name" value="PRK08591.1"/>
    <property type="match status" value="1"/>
</dbReference>
<dbReference type="GO" id="GO:0004658">
    <property type="term" value="F:propionyl-CoA carboxylase activity"/>
    <property type="evidence" value="ECO:0007669"/>
    <property type="project" value="UniProtKB-EC"/>
</dbReference>
<dbReference type="PROSITE" id="PS50975">
    <property type="entry name" value="ATP_GRASP"/>
    <property type="match status" value="1"/>
</dbReference>
<comment type="catalytic activity">
    <reaction evidence="13">
        <text>propanoyl-CoA + hydrogencarbonate + ATP = (S)-methylmalonyl-CoA + ADP + phosphate + H(+)</text>
        <dbReference type="Rhea" id="RHEA:23720"/>
        <dbReference type="ChEBI" id="CHEBI:15378"/>
        <dbReference type="ChEBI" id="CHEBI:17544"/>
        <dbReference type="ChEBI" id="CHEBI:30616"/>
        <dbReference type="ChEBI" id="CHEBI:43474"/>
        <dbReference type="ChEBI" id="CHEBI:57327"/>
        <dbReference type="ChEBI" id="CHEBI:57392"/>
        <dbReference type="ChEBI" id="CHEBI:456216"/>
        <dbReference type="EC" id="6.4.1.3"/>
    </reaction>
    <physiologicalReaction direction="left-to-right" evidence="13">
        <dbReference type="Rhea" id="RHEA:23721"/>
    </physiologicalReaction>
</comment>
<dbReference type="InterPro" id="IPR001882">
    <property type="entry name" value="Biotin_BS"/>
</dbReference>
<dbReference type="UniPathway" id="UPA00945">
    <property type="reaction ID" value="UER00908"/>
</dbReference>
<keyword evidence="19" id="KW-1185">Reference proteome</keyword>
<dbReference type="AlphaFoldDB" id="A0A154VA55"/>
<keyword evidence="4" id="KW-0436">Ligase</keyword>
<dbReference type="InterPro" id="IPR000089">
    <property type="entry name" value="Biotin_lipoyl"/>
</dbReference>
<evidence type="ECO:0000256" key="11">
    <source>
        <dbReference type="ARBA" id="ARBA00023211"/>
    </source>
</evidence>
<dbReference type="PROSITE" id="PS50979">
    <property type="entry name" value="BC"/>
    <property type="match status" value="1"/>
</dbReference>
<dbReference type="InterPro" id="IPR005479">
    <property type="entry name" value="CPAse_ATP-bd"/>
</dbReference>
<gene>
    <name evidence="18" type="ORF">AUP43_14875</name>
</gene>
<dbReference type="FunFam" id="3.30.470.20:FF:000028">
    <property type="entry name" value="Methylcrotonoyl-CoA carboxylase subunit alpha, mitochondrial"/>
    <property type="match status" value="1"/>
</dbReference>
<dbReference type="SUPFAM" id="SSF51230">
    <property type="entry name" value="Single hybrid motif"/>
    <property type="match status" value="1"/>
</dbReference>
<keyword evidence="7 14" id="KW-0067">ATP-binding</keyword>
<dbReference type="STRING" id="580166.AUP43_14875"/>
<dbReference type="InterPro" id="IPR011761">
    <property type="entry name" value="ATP-grasp"/>
</dbReference>
<dbReference type="CDD" id="cd06850">
    <property type="entry name" value="biotinyl_domain"/>
    <property type="match status" value="1"/>
</dbReference>
<dbReference type="InterPro" id="IPR005481">
    <property type="entry name" value="BC-like_N"/>
</dbReference>
<organism evidence="18 19">
    <name type="scientific">Oceanibaculum pacificum</name>
    <dbReference type="NCBI Taxonomy" id="580166"/>
    <lineage>
        <taxon>Bacteria</taxon>
        <taxon>Pseudomonadati</taxon>
        <taxon>Pseudomonadota</taxon>
        <taxon>Alphaproteobacteria</taxon>
        <taxon>Rhodospirillales</taxon>
        <taxon>Oceanibaculaceae</taxon>
        <taxon>Oceanibaculum</taxon>
    </lineage>
</organism>
<dbReference type="InterPro" id="IPR011054">
    <property type="entry name" value="Rudment_hybrid_motif"/>
</dbReference>
<evidence type="ECO:0000256" key="12">
    <source>
        <dbReference type="ARBA" id="ARBA00023267"/>
    </source>
</evidence>
<dbReference type="OrthoDB" id="9763189at2"/>
<sequence length="661" mass="71520">MFKKILIANRGEIACRVIKTARKMGIKTVAVYSEADAGALHVEMADEAVAIGPSASAQSYLVIDKILDAIRQTGAEAVHPGYGFLSENQAFAKALEAEGVAFIGPGVRAIAAMGDKIESKKLAHAAGVSTVPGYMGVIADADEALKIARDIGYPVMIKASAGGGGKGMRVARSDEEVKEGFRSATNEAKSSFGDDRVFIEKFVDQPRHIEIQVLADSHGNAVYLGERECSIQRRHQKVIEEAPSPFLDEATRKAMGEQAVALARAVDYRSAGTVEFIVDGERNFYFLEMNTRLQVEHPVTEMVTGLDLVELMIRVAAGEKLPLAQKDVKLKGWSIESRVYAEDPMRNFLPSIGRLVRYRPPVESDVVRVDTGVFEGAEISMYYDPMIAKLVTYGPTRDAAIAEMSRALDAYYIRGVGHNIDFLAAVLGKKRFQEGNLTTNFIAEEFPEGFQPMEPTAQQSQALIALAAALNYRTVQRDMQISGQAPGQRRGVATDWVVWIDREGHGVTVDETETGCVVTLDGAEIVVEGDFAPGRLLFQGRIAGQPTIVQIDRTGVSYVLRQAGVRLEALVLTPDAAKLAALMPVKQAPDTSKFLLSPMPGLLVSLAVAVGEPVKAGQELAVVEAMKMENVLRAERDGTVSVLHAEPGSSLSVDQAILEFE</sequence>
<dbReference type="Pfam" id="PF02785">
    <property type="entry name" value="Biotin_carb_C"/>
    <property type="match status" value="1"/>
</dbReference>
<protein>
    <recommendedName>
        <fullName evidence="3">propionyl-CoA carboxylase</fullName>
        <ecNumber evidence="3">6.4.1.3</ecNumber>
    </recommendedName>
</protein>
<evidence type="ECO:0000256" key="7">
    <source>
        <dbReference type="ARBA" id="ARBA00022840"/>
    </source>
</evidence>
<dbReference type="EMBL" id="LPXN01000174">
    <property type="protein sequence ID" value="KZC98235.1"/>
    <property type="molecule type" value="Genomic_DNA"/>
</dbReference>
<evidence type="ECO:0000256" key="4">
    <source>
        <dbReference type="ARBA" id="ARBA00022598"/>
    </source>
</evidence>
<dbReference type="InterPro" id="IPR050856">
    <property type="entry name" value="Biotin_carboxylase_complex"/>
</dbReference>
<comment type="cofactor">
    <cofactor evidence="1">
        <name>biotin</name>
        <dbReference type="ChEBI" id="CHEBI:57586"/>
    </cofactor>
</comment>
<dbReference type="PROSITE" id="PS00866">
    <property type="entry name" value="CPSASE_1"/>
    <property type="match status" value="1"/>
</dbReference>
<evidence type="ECO:0000259" key="16">
    <source>
        <dbReference type="PROSITE" id="PS50975"/>
    </source>
</evidence>
<dbReference type="FunFam" id="3.30.1490.20:FF:000018">
    <property type="entry name" value="Biotin carboxylase"/>
    <property type="match status" value="1"/>
</dbReference>
<keyword evidence="10" id="KW-0443">Lipid metabolism</keyword>
<feature type="domain" description="Biotin carboxylation" evidence="17">
    <location>
        <begin position="1"/>
        <end position="447"/>
    </location>
</feature>
<dbReference type="Pfam" id="PF00364">
    <property type="entry name" value="Biotin_lipoyl"/>
    <property type="match status" value="1"/>
</dbReference>
<keyword evidence="5" id="KW-0479">Metal-binding</keyword>
<evidence type="ECO:0000256" key="9">
    <source>
        <dbReference type="ARBA" id="ARBA00022963"/>
    </source>
</evidence>
<dbReference type="GO" id="GO:0005524">
    <property type="term" value="F:ATP binding"/>
    <property type="evidence" value="ECO:0007669"/>
    <property type="project" value="UniProtKB-UniRule"/>
</dbReference>
<accession>A0A154VA55</accession>
<comment type="pathway">
    <text evidence="2">Metabolic intermediate metabolism; propanoyl-CoA degradation; succinyl-CoA from propanoyl-CoA: step 1/3.</text>
</comment>
<evidence type="ECO:0000256" key="13">
    <source>
        <dbReference type="ARBA" id="ARBA00049495"/>
    </source>
</evidence>
<dbReference type="PANTHER" id="PTHR18866">
    <property type="entry name" value="CARBOXYLASE:PYRUVATE/ACETYL-COA/PROPIONYL-COA CARBOXYLASE"/>
    <property type="match status" value="1"/>
</dbReference>
<keyword evidence="11" id="KW-0464">Manganese</keyword>
<feature type="domain" description="ATP-grasp" evidence="16">
    <location>
        <begin position="120"/>
        <end position="317"/>
    </location>
</feature>